<evidence type="ECO:0008006" key="3">
    <source>
        <dbReference type="Google" id="ProtNLM"/>
    </source>
</evidence>
<name>A0A7Y7YIE6_9PSED</name>
<protein>
    <recommendedName>
        <fullName evidence="3">Metallo-beta-lactamase domain-containing protein</fullName>
    </recommendedName>
</protein>
<evidence type="ECO:0000313" key="2">
    <source>
        <dbReference type="Proteomes" id="UP000520592"/>
    </source>
</evidence>
<gene>
    <name evidence="1" type="ORF">HX876_32310</name>
</gene>
<proteinExistence type="predicted"/>
<dbReference type="InterPro" id="IPR052159">
    <property type="entry name" value="Competence_DNA_uptake"/>
</dbReference>
<dbReference type="Proteomes" id="UP000520592">
    <property type="component" value="Unassembled WGS sequence"/>
</dbReference>
<comment type="caution">
    <text evidence="1">The sequence shown here is derived from an EMBL/GenBank/DDBJ whole genome shotgun (WGS) entry which is preliminary data.</text>
</comment>
<dbReference type="SUPFAM" id="SSF56281">
    <property type="entry name" value="Metallo-hydrolase/oxidoreductase"/>
    <property type="match status" value="1"/>
</dbReference>
<dbReference type="PANTHER" id="PTHR30619">
    <property type="entry name" value="DNA INTERNALIZATION/COMPETENCE PROTEIN COMEC/REC2"/>
    <property type="match status" value="1"/>
</dbReference>
<accession>A0A7Y7YIE6</accession>
<dbReference type="AlphaFoldDB" id="A0A7Y7YIE6"/>
<dbReference type="PANTHER" id="PTHR30619:SF1">
    <property type="entry name" value="RECOMBINATION PROTEIN 2"/>
    <property type="match status" value="1"/>
</dbReference>
<reference evidence="1 2" key="1">
    <citation type="submission" date="2020-04" db="EMBL/GenBank/DDBJ databases">
        <title>Molecular characterization of pseudomonads from Agaricus bisporus reveal novel blotch 2 pathogens in Western Europe.</title>
        <authorList>
            <person name="Taparia T."/>
            <person name="Krijger M."/>
            <person name="Haynes E."/>
            <person name="Elpinstone J.G."/>
            <person name="Noble R."/>
            <person name="Van Der Wolf J."/>
        </authorList>
    </citation>
    <scope>NUCLEOTIDE SEQUENCE [LARGE SCALE GENOMIC DNA]</scope>
    <source>
        <strain evidence="1 2">IPO3737</strain>
    </source>
</reference>
<organism evidence="1 2">
    <name type="scientific">Pseudomonas gingeri</name>
    <dbReference type="NCBI Taxonomy" id="117681"/>
    <lineage>
        <taxon>Bacteria</taxon>
        <taxon>Pseudomonadati</taxon>
        <taxon>Pseudomonadota</taxon>
        <taxon>Gammaproteobacteria</taxon>
        <taxon>Pseudomonadales</taxon>
        <taxon>Pseudomonadaceae</taxon>
        <taxon>Pseudomonas</taxon>
    </lineage>
</organism>
<dbReference type="Gene3D" id="3.60.15.10">
    <property type="entry name" value="Ribonuclease Z/Hydroxyacylglutathione hydrolase-like"/>
    <property type="match status" value="1"/>
</dbReference>
<dbReference type="InterPro" id="IPR036866">
    <property type="entry name" value="RibonucZ/Hydroxyglut_hydro"/>
</dbReference>
<evidence type="ECO:0000313" key="1">
    <source>
        <dbReference type="EMBL" id="NWC37044.1"/>
    </source>
</evidence>
<dbReference type="RefSeq" id="WP_177062965.1">
    <property type="nucleotide sequence ID" value="NZ_JACAPS010000052.1"/>
</dbReference>
<sequence length="352" mass="39532">MFRVRAIQVENGDSLLVSYGQDKQPYHLLIDGGPSESSKTLLCVLESVMKSEGVDGQLWLEALVVTHYDLDHIQGVIKLLNDIPPWLRIREVWFNGYHHLTPSDLLGPREGDALSKLIRSRRLAWNASFRKQEHDKDGGAILQSSHAVSLRGGLDVRVLSPDQDGLTALARHWTNPALPPPEPESAPGDLLGRGDEWPPKAFFFNGGATFVSDTSVPNRSSIALLLTFENKRVLLAADAFCDVIKRGLEIHLPNQEPIDLLKVSHHGSKGNTDKSLVDALRCKRFLISTSGKTHKHPDHALIERLVAPRNDPEIFFNYEQGWPGKWQDRPSNWPSFEIEYPKGENKFVDVWL</sequence>
<dbReference type="EMBL" id="JACAQD010000051">
    <property type="protein sequence ID" value="NWC37044.1"/>
    <property type="molecule type" value="Genomic_DNA"/>
</dbReference>